<evidence type="ECO:0000313" key="2">
    <source>
        <dbReference type="Proteomes" id="UP000609121"/>
    </source>
</evidence>
<dbReference type="AlphaFoldDB" id="A0A8J6Z177"/>
<dbReference type="SUPFAM" id="SSF52540">
    <property type="entry name" value="P-loop containing nucleoside triphosphate hydrolases"/>
    <property type="match status" value="1"/>
</dbReference>
<dbReference type="EMBL" id="JACVXA010000059">
    <property type="protein sequence ID" value="MBE3639788.1"/>
    <property type="molecule type" value="Genomic_DNA"/>
</dbReference>
<name>A0A8J6Z177_9RHOB</name>
<proteinExistence type="predicted"/>
<dbReference type="RefSeq" id="WP_193184831.1">
    <property type="nucleotide sequence ID" value="NZ_JACVXA010000059.1"/>
</dbReference>
<gene>
    <name evidence="1" type="ORF">ICN82_16420</name>
</gene>
<reference evidence="1" key="1">
    <citation type="submission" date="2020-09" db="EMBL/GenBank/DDBJ databases">
        <title>A novel bacterium of genus Mangrovicoccus, isolated from South China Sea.</title>
        <authorList>
            <person name="Huang H."/>
            <person name="Mo K."/>
            <person name="Hu Y."/>
        </authorList>
    </citation>
    <scope>NUCLEOTIDE SEQUENCE</scope>
    <source>
        <strain evidence="1">HB182678</strain>
    </source>
</reference>
<sequence>MTRRLILHVGAPKCGSTYLQRVMLANRDPLSSRGIVYPAPEGSHPGNGLRLAGIDPAGMETLFGGARTAVLSHEDLISLGPRMTHLPGLCAEHDVALTVLVFLRPFCEVIYGDYSQFMKQNFDRYLAEGQAYDGMSFEEFAVARRSKLTPTGWLNAWQRTTPLPLRIAPHRRIRATLEEVLDGAEMNWDIEAASANPSLRVCDCEDIARAMQAGLRAAKIREMYKLAYAKVALADHGRTETRRVWLEALFRNQNENIRDTFRFDNRWAA</sequence>
<evidence type="ECO:0000313" key="1">
    <source>
        <dbReference type="EMBL" id="MBE3639788.1"/>
    </source>
</evidence>
<organism evidence="1 2">
    <name type="scientific">Mangrovicoccus algicola</name>
    <dbReference type="NCBI Taxonomy" id="2771008"/>
    <lineage>
        <taxon>Bacteria</taxon>
        <taxon>Pseudomonadati</taxon>
        <taxon>Pseudomonadota</taxon>
        <taxon>Alphaproteobacteria</taxon>
        <taxon>Rhodobacterales</taxon>
        <taxon>Paracoccaceae</taxon>
        <taxon>Mangrovicoccus</taxon>
    </lineage>
</organism>
<dbReference type="Proteomes" id="UP000609121">
    <property type="component" value="Unassembled WGS sequence"/>
</dbReference>
<accession>A0A8J6Z177</accession>
<keyword evidence="2" id="KW-1185">Reference proteome</keyword>
<comment type="caution">
    <text evidence="1">The sequence shown here is derived from an EMBL/GenBank/DDBJ whole genome shotgun (WGS) entry which is preliminary data.</text>
</comment>
<dbReference type="InterPro" id="IPR027417">
    <property type="entry name" value="P-loop_NTPase"/>
</dbReference>
<protein>
    <submittedName>
        <fullName evidence="1">Uncharacterized protein</fullName>
    </submittedName>
</protein>